<dbReference type="EMBL" id="JAABNT010000002">
    <property type="protein sequence ID" value="NEK21636.1"/>
    <property type="molecule type" value="Genomic_DNA"/>
</dbReference>
<name>A0A6P0C960_9RHOB</name>
<dbReference type="Pfam" id="PF00353">
    <property type="entry name" value="HemolysinCabind"/>
    <property type="match status" value="10"/>
</dbReference>
<dbReference type="Proteomes" id="UP000468591">
    <property type="component" value="Unassembled WGS sequence"/>
</dbReference>
<dbReference type="InterPro" id="IPR011049">
    <property type="entry name" value="Serralysin-like_metalloprot_C"/>
</dbReference>
<reference evidence="4 5" key="1">
    <citation type="submission" date="2020-01" db="EMBL/GenBank/DDBJ databases">
        <title>Sulfitobacter sediminilitoris sp. nov., isolated from a tidal flat.</title>
        <authorList>
            <person name="Park S."/>
            <person name="Yoon J.-H."/>
        </authorList>
    </citation>
    <scope>NUCLEOTIDE SEQUENCE [LARGE SCALE GENOMIC DNA]</scope>
    <source>
        <strain evidence="4 5">JBTF-M27</strain>
    </source>
</reference>
<evidence type="ECO:0000256" key="2">
    <source>
        <dbReference type="ARBA" id="ARBA00022525"/>
    </source>
</evidence>
<dbReference type="PANTHER" id="PTHR38340:SF1">
    <property type="entry name" value="S-LAYER PROTEIN"/>
    <property type="match status" value="1"/>
</dbReference>
<keyword evidence="2" id="KW-0964">Secreted</keyword>
<dbReference type="InterPro" id="IPR018511">
    <property type="entry name" value="Hemolysin-typ_Ca-bd_CS"/>
</dbReference>
<comment type="caution">
    <text evidence="4">The sequence shown here is derived from an EMBL/GenBank/DDBJ whole genome shotgun (WGS) entry which is preliminary data.</text>
</comment>
<comment type="subcellular location">
    <subcellularLocation>
        <location evidence="1">Secreted</location>
    </subcellularLocation>
</comment>
<keyword evidence="5" id="KW-1185">Reference proteome</keyword>
<dbReference type="RefSeq" id="WP_164352479.1">
    <property type="nucleotide sequence ID" value="NZ_JAABNT010000002.1"/>
</dbReference>
<dbReference type="AlphaFoldDB" id="A0A6P0C960"/>
<dbReference type="SUPFAM" id="SSF51120">
    <property type="entry name" value="beta-Roll"/>
    <property type="match status" value="5"/>
</dbReference>
<organism evidence="4 5">
    <name type="scientific">Sulfitobacter sediminilitoris</name>
    <dbReference type="NCBI Taxonomy" id="2698830"/>
    <lineage>
        <taxon>Bacteria</taxon>
        <taxon>Pseudomonadati</taxon>
        <taxon>Pseudomonadota</taxon>
        <taxon>Alphaproteobacteria</taxon>
        <taxon>Rhodobacterales</taxon>
        <taxon>Roseobacteraceae</taxon>
        <taxon>Sulfitobacter</taxon>
    </lineage>
</organism>
<evidence type="ECO:0000313" key="5">
    <source>
        <dbReference type="Proteomes" id="UP000468591"/>
    </source>
</evidence>
<evidence type="ECO:0000256" key="1">
    <source>
        <dbReference type="ARBA" id="ARBA00004613"/>
    </source>
</evidence>
<dbReference type="GO" id="GO:0005509">
    <property type="term" value="F:calcium ion binding"/>
    <property type="evidence" value="ECO:0007669"/>
    <property type="project" value="InterPro"/>
</dbReference>
<dbReference type="InterPro" id="IPR050557">
    <property type="entry name" value="RTX_toxin/Mannuronan_C5-epim"/>
</dbReference>
<dbReference type="InterPro" id="IPR036844">
    <property type="entry name" value="Hint_dom_sf"/>
</dbReference>
<dbReference type="PRINTS" id="PR00313">
    <property type="entry name" value="CABNDNGRPT"/>
</dbReference>
<dbReference type="GO" id="GO:0005576">
    <property type="term" value="C:extracellular region"/>
    <property type="evidence" value="ECO:0007669"/>
    <property type="project" value="UniProtKB-SubCell"/>
</dbReference>
<dbReference type="PANTHER" id="PTHR38340">
    <property type="entry name" value="S-LAYER PROTEIN"/>
    <property type="match status" value="1"/>
</dbReference>
<dbReference type="Gene3D" id="2.150.10.10">
    <property type="entry name" value="Serralysin-like metalloprotease, C-terminal"/>
    <property type="match status" value="6"/>
</dbReference>
<dbReference type="PROSITE" id="PS00330">
    <property type="entry name" value="HEMOLYSIN_CALCIUM"/>
    <property type="match status" value="4"/>
</dbReference>
<feature type="domain" description="Hedgehog/Intein (Hint)" evidence="3">
    <location>
        <begin position="941"/>
        <end position="1079"/>
    </location>
</feature>
<sequence length="1169" mass="119741">MAVSTIEAFYLGTFSDLDPNEGNWQSENSGSLIGQTFGDVYAPLYDSIDSLGLDDANNNGGVSENDNGQVGENLIYNGISATLDSVIDFTVTVTYSDGTTASTQMEILQDVSGRLFLLPYITGSGFNAVLDDKPIQSITLNSIVGDNFSSTVANSEQDAFIDGTVDGTGGADNIGTSYTDADGTQMNAYGGDDTVDAGAGNDSIFSGAGDDLVYGGDGNDYIEYGAGQDTVFGGAGDDIIDDVSGFSEIGNDFIDAGSGNDTVWTGFGSDTVFGGDGADIVFGEGDNDLIYGGTGSDSLYGEDGNDTIYGGEDPATSVNGSNTVTSTYNVIHLGSGAEVDDNESNFANEYASALLGSYGGAGNELYNAFQQASVTDSNANTSIDMDHTGTPEIITIGGVAKMVDTGIVYNATVTFTDATTGTFTAVVIQTTDGEVYMMPEMSNNADNALLTSKPIQSISLDSVNVGYTNITSSRLDADYALPGDSDTFGDLIDGGAGNDVIFGGLGNDTIAGGDGDDTILYGAGADTVVGGDGNDFIDDTAAIEETGDNSLSGGAGDDTIFAGAGSDTLSGGSGNDALYGENDADTFQIEDGFGSDAIFGGEGGIDDDAIDLATLTGAVTVSYSGNEAGTITNGIDTLAFTEIERLILTGGADSVNAGADTVGINVIAGAGDDTIRGGSGADTIQGEEGNDALYGQNGDDSLIGGAGDDYFDGGIGNNTLSGGDGSDFFDIGTGNDTIIGGEGGTDRDVVSIARLNDAITVTYSGDGQGTYFDDDGDSGQFSEIEAWELSSGADNFDASADSAGVEVDAGAGNDSVVGGSGNDTIVGGAGNDTLTGGAGNEIFSYAAGDGADTITDFNFGNTGTLDDADTTNNDFIDLSAFYDNIWELHADQADDGILNQSNDGVGGVDYSDNDSFGTGSLTFSGASANNSSFTSENTGVVCFAEGTAIRTPMGDVAVEDLQPGDLISTLDAGPQPLVWVGCTDLTLRAGTIDPCATPVRIKPSRPGINRALLVSPQHCLLMDLPDGSTVFCRARHLAEETRLASFAKGRETIRYYHLLLPEHHVLISEGWCSESFYPGSQAMALMNPVERARLVAAVPHLQDKKPSAAYGPRARRVLARKDVQGRFSNGALALSNADQSRRIPPYKITSMASVVSNQRLAEASGPICP</sequence>
<protein>
    <recommendedName>
        <fullName evidence="3">Hedgehog/Intein (Hint) domain-containing protein</fullName>
    </recommendedName>
</protein>
<accession>A0A6P0C960</accession>
<gene>
    <name evidence="4" type="ORF">GV827_04355</name>
</gene>
<evidence type="ECO:0000259" key="3">
    <source>
        <dbReference type="Pfam" id="PF13403"/>
    </source>
</evidence>
<dbReference type="InterPro" id="IPR028992">
    <property type="entry name" value="Hedgehog/Intein_dom"/>
</dbReference>
<dbReference type="SUPFAM" id="SSF51294">
    <property type="entry name" value="Hedgehog/intein (Hint) domain"/>
    <property type="match status" value="1"/>
</dbReference>
<proteinExistence type="predicted"/>
<dbReference type="Pfam" id="PF13403">
    <property type="entry name" value="Hint_2"/>
    <property type="match status" value="1"/>
</dbReference>
<evidence type="ECO:0000313" key="4">
    <source>
        <dbReference type="EMBL" id="NEK21636.1"/>
    </source>
</evidence>
<dbReference type="InterPro" id="IPR001343">
    <property type="entry name" value="Hemolysn_Ca-bd"/>
</dbReference>